<name>A0ABQ9BQ79_9ROSI</name>
<reference evidence="2" key="1">
    <citation type="submission" date="2022-10" db="EMBL/GenBank/DDBJ databases">
        <authorList>
            <person name="Hyden B.L."/>
            <person name="Feng K."/>
            <person name="Yates T."/>
            <person name="Jawdy S."/>
            <person name="Smart L.B."/>
            <person name="Muchero W."/>
        </authorList>
    </citation>
    <scope>NUCLEOTIDE SEQUENCE</scope>
    <source>
        <tissue evidence="2">Shoot tip</tissue>
    </source>
</reference>
<evidence type="ECO:0000313" key="2">
    <source>
        <dbReference type="EMBL" id="KAJ6388322.1"/>
    </source>
</evidence>
<protein>
    <submittedName>
        <fullName evidence="2">Uncharacterized protein</fullName>
    </submittedName>
</protein>
<evidence type="ECO:0000313" key="3">
    <source>
        <dbReference type="Proteomes" id="UP001141253"/>
    </source>
</evidence>
<proteinExistence type="predicted"/>
<evidence type="ECO:0000256" key="1">
    <source>
        <dbReference type="SAM" id="MobiDB-lite"/>
    </source>
</evidence>
<organism evidence="2 3">
    <name type="scientific">Salix suchowensis</name>
    <dbReference type="NCBI Taxonomy" id="1278906"/>
    <lineage>
        <taxon>Eukaryota</taxon>
        <taxon>Viridiplantae</taxon>
        <taxon>Streptophyta</taxon>
        <taxon>Embryophyta</taxon>
        <taxon>Tracheophyta</taxon>
        <taxon>Spermatophyta</taxon>
        <taxon>Magnoliopsida</taxon>
        <taxon>eudicotyledons</taxon>
        <taxon>Gunneridae</taxon>
        <taxon>Pentapetalae</taxon>
        <taxon>rosids</taxon>
        <taxon>fabids</taxon>
        <taxon>Malpighiales</taxon>
        <taxon>Salicaceae</taxon>
        <taxon>Saliceae</taxon>
        <taxon>Salix</taxon>
    </lineage>
</organism>
<comment type="caution">
    <text evidence="2">The sequence shown here is derived from an EMBL/GenBank/DDBJ whole genome shotgun (WGS) entry which is preliminary data.</text>
</comment>
<feature type="region of interest" description="Disordered" evidence="1">
    <location>
        <begin position="31"/>
        <end position="56"/>
    </location>
</feature>
<gene>
    <name evidence="2" type="ORF">OIU77_026824</name>
</gene>
<sequence length="72" mass="8301">MEKKTGRLNMLIPCYNGDQTQRQRIRGMSSSQISVLKEKHQRSSNSTGRLNRSSQNINSFDFIQMNSIEINP</sequence>
<dbReference type="EMBL" id="JAPFFI010000007">
    <property type="protein sequence ID" value="KAJ6388322.1"/>
    <property type="molecule type" value="Genomic_DNA"/>
</dbReference>
<reference evidence="2" key="2">
    <citation type="journal article" date="2023" name="Int. J. Mol. Sci.">
        <title>De Novo Assembly and Annotation of 11 Diverse Shrub Willow (Salix) Genomes Reveals Novel Gene Organization in Sex-Linked Regions.</title>
        <authorList>
            <person name="Hyden B."/>
            <person name="Feng K."/>
            <person name="Yates T.B."/>
            <person name="Jawdy S."/>
            <person name="Cereghino C."/>
            <person name="Smart L.B."/>
            <person name="Muchero W."/>
        </authorList>
    </citation>
    <scope>NUCLEOTIDE SEQUENCE</scope>
    <source>
        <tissue evidence="2">Shoot tip</tissue>
    </source>
</reference>
<dbReference type="Proteomes" id="UP001141253">
    <property type="component" value="Chromosome 3"/>
</dbReference>
<keyword evidence="3" id="KW-1185">Reference proteome</keyword>
<feature type="compositionally biased region" description="Polar residues" evidence="1">
    <location>
        <begin position="43"/>
        <end position="56"/>
    </location>
</feature>
<accession>A0ABQ9BQ79</accession>